<dbReference type="AlphaFoldDB" id="A0A0A2JEY0"/>
<gene>
    <name evidence="4" type="ORF">PEX2_058260</name>
</gene>
<dbReference type="VEuPathDB" id="FungiDB:PEXP_034370"/>
<accession>A0A0A2JEY0</accession>
<evidence type="ECO:0000313" key="4">
    <source>
        <dbReference type="EMBL" id="KGO53183.1"/>
    </source>
</evidence>
<dbReference type="RefSeq" id="XP_016595822.1">
    <property type="nucleotide sequence ID" value="XM_016743100.1"/>
</dbReference>
<name>A0A0A2JEY0_PENEN</name>
<sequence length="428" mass="44914">MAPITKTLALAGAFFALTGYSAPVAKRAVVWETVTDIVWTTVDVTTTIYPQATHAATVVPVVANAVPTTTAAPVVVSTTKEAEKAAPATTSSSTTTTAAAVPTVEAPVKEKAAPTTTSSTTTAAPAVPTTTSTTTTAAPAAPTVEAETSSAPVVEAQTSSTAAPTTTSAATSAATSESTNTETTSSSNTGVCSESSPCDGDITFYDTATTATNPSSCGTTNDGTVENVLALPHGIMTDSDCGKTVTVTYNGQTATGIVVDKCMGCDNESVDLSRHFFAELASMDAGRIARADMVLTTLPSFSPSFHFVVIISSSFLLSLRTQSFVSQRDRALFYHPSTLLTQDLFTISRNFLLFGVFLRNTTYDGPHPAIKHMLTIPARMLASHGRFDSLDEISNMQMRQGNYDYDDHARETQKTPKKTQAILQETDH</sequence>
<dbReference type="SUPFAM" id="SSF50685">
    <property type="entry name" value="Barwin-like endoglucanases"/>
    <property type="match status" value="1"/>
</dbReference>
<protein>
    <submittedName>
        <fullName evidence="4">Barwin-related endoglucanase</fullName>
    </submittedName>
</protein>
<feature type="chain" id="PRO_5001989546" evidence="3">
    <location>
        <begin position="22"/>
        <end position="428"/>
    </location>
</feature>
<dbReference type="HOGENOM" id="CLU_052701_1_0_1"/>
<comment type="caution">
    <text evidence="4">The sequence shown here is derived from an EMBL/GenBank/DDBJ whole genome shotgun (WGS) entry which is preliminary data.</text>
</comment>
<organism evidence="4 5">
    <name type="scientific">Penicillium expansum</name>
    <name type="common">Blue mold rot fungus</name>
    <dbReference type="NCBI Taxonomy" id="27334"/>
    <lineage>
        <taxon>Eukaryota</taxon>
        <taxon>Fungi</taxon>
        <taxon>Dikarya</taxon>
        <taxon>Ascomycota</taxon>
        <taxon>Pezizomycotina</taxon>
        <taxon>Eurotiomycetes</taxon>
        <taxon>Eurotiomycetidae</taxon>
        <taxon>Eurotiales</taxon>
        <taxon>Aspergillaceae</taxon>
        <taxon>Penicillium</taxon>
    </lineage>
</organism>
<feature type="region of interest" description="Disordered" evidence="2">
    <location>
        <begin position="407"/>
        <end position="428"/>
    </location>
</feature>
<reference evidence="4 5" key="1">
    <citation type="journal article" date="2015" name="Mol. Plant Microbe Interact.">
        <title>Genome, transcriptome, and functional analyses of Penicillium expansum provide new insights into secondary metabolism and pathogenicity.</title>
        <authorList>
            <person name="Ballester A.R."/>
            <person name="Marcet-Houben M."/>
            <person name="Levin E."/>
            <person name="Sela N."/>
            <person name="Selma-Lazaro C."/>
            <person name="Carmona L."/>
            <person name="Wisniewski M."/>
            <person name="Droby S."/>
            <person name="Gonzalez-Candelas L."/>
            <person name="Gabaldon T."/>
        </authorList>
    </citation>
    <scope>NUCLEOTIDE SEQUENCE [LARGE SCALE GENOMIC DNA]</scope>
    <source>
        <strain evidence="4 5">MD-8</strain>
    </source>
</reference>
<evidence type="ECO:0000256" key="1">
    <source>
        <dbReference type="ARBA" id="ARBA00022729"/>
    </source>
</evidence>
<evidence type="ECO:0000256" key="3">
    <source>
        <dbReference type="SAM" id="SignalP"/>
    </source>
</evidence>
<feature type="compositionally biased region" description="Low complexity" evidence="2">
    <location>
        <begin position="82"/>
        <end position="106"/>
    </location>
</feature>
<dbReference type="CDD" id="cd22191">
    <property type="entry name" value="DPBB_RlpA_EXP_N-like"/>
    <property type="match status" value="1"/>
</dbReference>
<dbReference type="GeneID" id="27678519"/>
<evidence type="ECO:0000256" key="2">
    <source>
        <dbReference type="SAM" id="MobiDB-lite"/>
    </source>
</evidence>
<evidence type="ECO:0000313" key="5">
    <source>
        <dbReference type="Proteomes" id="UP000030143"/>
    </source>
</evidence>
<dbReference type="PANTHER" id="PTHR31836:SF28">
    <property type="entry name" value="SRCR DOMAIN-CONTAINING PROTEIN-RELATED"/>
    <property type="match status" value="1"/>
</dbReference>
<feature type="compositionally biased region" description="Low complexity" evidence="2">
    <location>
        <begin position="113"/>
        <end position="149"/>
    </location>
</feature>
<dbReference type="InterPro" id="IPR051477">
    <property type="entry name" value="Expansin_CellWall"/>
</dbReference>
<dbReference type="InterPro" id="IPR036908">
    <property type="entry name" value="RlpA-like_sf"/>
</dbReference>
<keyword evidence="5" id="KW-1185">Reference proteome</keyword>
<dbReference type="STRING" id="27334.A0A0A2JEY0"/>
<dbReference type="PANTHER" id="PTHR31836">
    <property type="match status" value="1"/>
</dbReference>
<feature type="compositionally biased region" description="Low complexity" evidence="2">
    <location>
        <begin position="158"/>
        <end position="189"/>
    </location>
</feature>
<dbReference type="Proteomes" id="UP000030143">
    <property type="component" value="Unassembled WGS sequence"/>
</dbReference>
<dbReference type="Gene3D" id="2.40.40.10">
    <property type="entry name" value="RlpA-like domain"/>
    <property type="match status" value="1"/>
</dbReference>
<dbReference type="EMBL" id="JQFZ01000252">
    <property type="protein sequence ID" value="KGO53183.1"/>
    <property type="molecule type" value="Genomic_DNA"/>
</dbReference>
<feature type="signal peptide" evidence="3">
    <location>
        <begin position="1"/>
        <end position="21"/>
    </location>
</feature>
<feature type="region of interest" description="Disordered" evidence="2">
    <location>
        <begin position="82"/>
        <end position="196"/>
    </location>
</feature>
<proteinExistence type="predicted"/>
<keyword evidence="1 3" id="KW-0732">Signal</keyword>